<dbReference type="STRING" id="101127.A0A1X2GHP7"/>
<comment type="caution">
    <text evidence="2">The sequence shown here is derived from an EMBL/GenBank/DDBJ whole genome shotgun (WGS) entry which is preliminary data.</text>
</comment>
<dbReference type="PANTHER" id="PTHR28112:SF1">
    <property type="entry name" value="SRP-INDEPENDENT TARGETING PROTEIN 3"/>
    <property type="match status" value="1"/>
</dbReference>
<proteinExistence type="predicted"/>
<evidence type="ECO:0000313" key="3">
    <source>
        <dbReference type="Proteomes" id="UP000242146"/>
    </source>
</evidence>
<keyword evidence="1" id="KW-1133">Transmembrane helix</keyword>
<dbReference type="Pfam" id="PF10032">
    <property type="entry name" value="Pho88"/>
    <property type="match status" value="1"/>
</dbReference>
<dbReference type="AlphaFoldDB" id="A0A1X2GHP7"/>
<protein>
    <submittedName>
        <fullName evidence="2">Putative phosphate transporter</fullName>
    </submittedName>
</protein>
<evidence type="ECO:0000313" key="2">
    <source>
        <dbReference type="EMBL" id="ORX54075.1"/>
    </source>
</evidence>
<dbReference type="PANTHER" id="PTHR28112">
    <property type="entry name" value="SRP-INDEPENDENT TARGETING PROTEIN 3"/>
    <property type="match status" value="1"/>
</dbReference>
<keyword evidence="1" id="KW-0472">Membrane</keyword>
<keyword evidence="3" id="KW-1185">Reference proteome</keyword>
<dbReference type="Proteomes" id="UP000242146">
    <property type="component" value="Unassembled WGS sequence"/>
</dbReference>
<dbReference type="GO" id="GO:0005783">
    <property type="term" value="C:endoplasmic reticulum"/>
    <property type="evidence" value="ECO:0007669"/>
    <property type="project" value="InterPro"/>
</dbReference>
<evidence type="ECO:0000256" key="1">
    <source>
        <dbReference type="SAM" id="Phobius"/>
    </source>
</evidence>
<reference evidence="2 3" key="1">
    <citation type="submission" date="2016-07" db="EMBL/GenBank/DDBJ databases">
        <title>Pervasive Adenine N6-methylation of Active Genes in Fungi.</title>
        <authorList>
            <consortium name="DOE Joint Genome Institute"/>
            <person name="Mondo S.J."/>
            <person name="Dannebaum R.O."/>
            <person name="Kuo R.C."/>
            <person name="Labutti K."/>
            <person name="Haridas S."/>
            <person name="Kuo A."/>
            <person name="Salamov A."/>
            <person name="Ahrendt S.R."/>
            <person name="Lipzen A."/>
            <person name="Sullivan W."/>
            <person name="Andreopoulos W.B."/>
            <person name="Clum A."/>
            <person name="Lindquist E."/>
            <person name="Daum C."/>
            <person name="Ramamoorthy G.K."/>
            <person name="Gryganskyi A."/>
            <person name="Culley D."/>
            <person name="Magnuson J.K."/>
            <person name="James T.Y."/>
            <person name="O'Malley M.A."/>
            <person name="Stajich J.E."/>
            <person name="Spatafora J.W."/>
            <person name="Visel A."/>
            <person name="Grigoriev I.V."/>
        </authorList>
    </citation>
    <scope>NUCLEOTIDE SEQUENCE [LARGE SCALE GENOMIC DNA]</scope>
    <source>
        <strain evidence="2 3">NRRL 3301</strain>
    </source>
</reference>
<feature type="transmembrane region" description="Helical" evidence="1">
    <location>
        <begin position="6"/>
        <end position="24"/>
    </location>
</feature>
<organism evidence="2 3">
    <name type="scientific">Hesseltinella vesiculosa</name>
    <dbReference type="NCBI Taxonomy" id="101127"/>
    <lineage>
        <taxon>Eukaryota</taxon>
        <taxon>Fungi</taxon>
        <taxon>Fungi incertae sedis</taxon>
        <taxon>Mucoromycota</taxon>
        <taxon>Mucoromycotina</taxon>
        <taxon>Mucoromycetes</taxon>
        <taxon>Mucorales</taxon>
        <taxon>Cunninghamellaceae</taxon>
        <taxon>Hesseltinella</taxon>
    </lineage>
</organism>
<dbReference type="InterPro" id="IPR012098">
    <property type="entry name" value="SND3_fun"/>
</dbReference>
<dbReference type="GO" id="GO:0045047">
    <property type="term" value="P:protein targeting to ER"/>
    <property type="evidence" value="ECO:0007669"/>
    <property type="project" value="InterPro"/>
</dbReference>
<keyword evidence="1" id="KW-0812">Transmembrane</keyword>
<feature type="transmembrane region" description="Helical" evidence="1">
    <location>
        <begin position="36"/>
        <end position="57"/>
    </location>
</feature>
<name>A0A1X2GHP7_9FUNG</name>
<dbReference type="OrthoDB" id="18139at2759"/>
<accession>A0A1X2GHP7</accession>
<sequence>MGSPGFLTSPMFNVAFMIVAMQLGKRIDWEDPQVLMIARFGYYGAQVLVLLLTFGLMRMVQNKNDTTPLKYVETKPGPDQGKEVQTTNVEYDVAQVRQLISSTMTSVLMISVMHWYFKFTQPLLMQSIMPFKNLAASKVGLIYIWNDPATGSLQRPFQAENPLAALLGGGATAPAATEDSHQKKD</sequence>
<gene>
    <name evidence="2" type="ORF">DM01DRAFT_1335931</name>
</gene>
<dbReference type="GO" id="GO:0005739">
    <property type="term" value="C:mitochondrion"/>
    <property type="evidence" value="ECO:0007669"/>
    <property type="project" value="TreeGrafter"/>
</dbReference>
<dbReference type="EMBL" id="MCGT01000014">
    <property type="protein sequence ID" value="ORX54075.1"/>
    <property type="molecule type" value="Genomic_DNA"/>
</dbReference>